<feature type="domain" description="Cyclin C-terminal" evidence="1">
    <location>
        <begin position="16"/>
        <end position="47"/>
    </location>
</feature>
<dbReference type="Pfam" id="PF02984">
    <property type="entry name" value="Cyclin_C"/>
    <property type="match status" value="1"/>
</dbReference>
<proteinExistence type="predicted"/>
<sequence>MEKAILEKLEWYLTVPTPYVFLVRYVKASVAPDLEMENMVYFLAELGQQIIDCAKLLVEFHSAAAEGELKVVYGKYS</sequence>
<dbReference type="InterPro" id="IPR036915">
    <property type="entry name" value="Cyclin-like_sf"/>
</dbReference>
<dbReference type="InterPro" id="IPR004367">
    <property type="entry name" value="Cyclin_C-dom"/>
</dbReference>
<dbReference type="Proteomes" id="UP000737018">
    <property type="component" value="Unassembled WGS sequence"/>
</dbReference>
<evidence type="ECO:0000313" key="2">
    <source>
        <dbReference type="EMBL" id="KAF3959637.1"/>
    </source>
</evidence>
<gene>
    <name evidence="2" type="ORF">CMV_015571</name>
</gene>
<dbReference type="OrthoDB" id="5590282at2759"/>
<dbReference type="SUPFAM" id="SSF47954">
    <property type="entry name" value="Cyclin-like"/>
    <property type="match status" value="1"/>
</dbReference>
<organism evidence="2 3">
    <name type="scientific">Castanea mollissima</name>
    <name type="common">Chinese chestnut</name>
    <dbReference type="NCBI Taxonomy" id="60419"/>
    <lineage>
        <taxon>Eukaryota</taxon>
        <taxon>Viridiplantae</taxon>
        <taxon>Streptophyta</taxon>
        <taxon>Embryophyta</taxon>
        <taxon>Tracheophyta</taxon>
        <taxon>Spermatophyta</taxon>
        <taxon>Magnoliopsida</taxon>
        <taxon>eudicotyledons</taxon>
        <taxon>Gunneridae</taxon>
        <taxon>Pentapetalae</taxon>
        <taxon>rosids</taxon>
        <taxon>fabids</taxon>
        <taxon>Fagales</taxon>
        <taxon>Fagaceae</taxon>
        <taxon>Castanea</taxon>
    </lineage>
</organism>
<dbReference type="EMBL" id="JRKL02002285">
    <property type="protein sequence ID" value="KAF3959637.1"/>
    <property type="molecule type" value="Genomic_DNA"/>
</dbReference>
<keyword evidence="3" id="KW-1185">Reference proteome</keyword>
<protein>
    <recommendedName>
        <fullName evidence="1">Cyclin C-terminal domain-containing protein</fullName>
    </recommendedName>
</protein>
<evidence type="ECO:0000313" key="3">
    <source>
        <dbReference type="Proteomes" id="UP000737018"/>
    </source>
</evidence>
<dbReference type="Gene3D" id="1.10.472.10">
    <property type="entry name" value="Cyclin-like"/>
    <property type="match status" value="1"/>
</dbReference>
<accession>A0A8J4VJX3</accession>
<name>A0A8J4VJX3_9ROSI</name>
<reference evidence="2" key="1">
    <citation type="submission" date="2020-03" db="EMBL/GenBank/DDBJ databases">
        <title>Castanea mollissima Vanexum genome sequencing.</title>
        <authorList>
            <person name="Staton M."/>
        </authorList>
    </citation>
    <scope>NUCLEOTIDE SEQUENCE</scope>
    <source>
        <tissue evidence="2">Leaf</tissue>
    </source>
</reference>
<evidence type="ECO:0000259" key="1">
    <source>
        <dbReference type="Pfam" id="PF02984"/>
    </source>
</evidence>
<comment type="caution">
    <text evidence="2">The sequence shown here is derived from an EMBL/GenBank/DDBJ whole genome shotgun (WGS) entry which is preliminary data.</text>
</comment>
<dbReference type="AlphaFoldDB" id="A0A8J4VJX3"/>